<comment type="catalytic activity">
    <reaction evidence="6">
        <text>ADP-alpha-D-ribose 1''-phosphate + H2O = ADP-D-ribose + phosphate</text>
        <dbReference type="Rhea" id="RHEA:25029"/>
        <dbReference type="ChEBI" id="CHEBI:15377"/>
        <dbReference type="ChEBI" id="CHEBI:43474"/>
        <dbReference type="ChEBI" id="CHEBI:57967"/>
        <dbReference type="ChEBI" id="CHEBI:58753"/>
        <dbReference type="EC" id="3.1.3.84"/>
    </reaction>
</comment>
<keyword evidence="5" id="KW-0378">Hydrolase</keyword>
<feature type="domain" description="Macro" evidence="8">
    <location>
        <begin position="121"/>
        <end position="253"/>
    </location>
</feature>
<dbReference type="OrthoDB" id="2155246at2759"/>
<evidence type="ECO:0000256" key="7">
    <source>
        <dbReference type="SAM" id="MobiDB-lite"/>
    </source>
</evidence>
<dbReference type="Pfam" id="PF01661">
    <property type="entry name" value="Macro"/>
    <property type="match status" value="1"/>
</dbReference>
<accession>A0A6G1K8Z6</accession>
<gene>
    <name evidence="9" type="ORF">K504DRAFT_468299</name>
</gene>
<name>A0A6G1K8Z6_9PLEO</name>
<dbReference type="GO" id="GO:0004721">
    <property type="term" value="F:phosphoprotein phosphatase activity"/>
    <property type="evidence" value="ECO:0007669"/>
    <property type="project" value="UniProtKB-KW"/>
</dbReference>
<evidence type="ECO:0000313" key="9">
    <source>
        <dbReference type="EMBL" id="KAF2709093.1"/>
    </source>
</evidence>
<comment type="similarity">
    <text evidence="2">Belongs to the POA1 family.</text>
</comment>
<evidence type="ECO:0000256" key="5">
    <source>
        <dbReference type="ARBA" id="ARBA00022912"/>
    </source>
</evidence>
<reference evidence="9" key="1">
    <citation type="journal article" date="2020" name="Stud. Mycol.">
        <title>101 Dothideomycetes genomes: a test case for predicting lifestyles and emergence of pathogens.</title>
        <authorList>
            <person name="Haridas S."/>
            <person name="Albert R."/>
            <person name="Binder M."/>
            <person name="Bloem J."/>
            <person name="Labutti K."/>
            <person name="Salamov A."/>
            <person name="Andreopoulos B."/>
            <person name="Baker S."/>
            <person name="Barry K."/>
            <person name="Bills G."/>
            <person name="Bluhm B."/>
            <person name="Cannon C."/>
            <person name="Castanera R."/>
            <person name="Culley D."/>
            <person name="Daum C."/>
            <person name="Ezra D."/>
            <person name="Gonzalez J."/>
            <person name="Henrissat B."/>
            <person name="Kuo A."/>
            <person name="Liang C."/>
            <person name="Lipzen A."/>
            <person name="Lutzoni F."/>
            <person name="Magnuson J."/>
            <person name="Mondo S."/>
            <person name="Nolan M."/>
            <person name="Ohm R."/>
            <person name="Pangilinan J."/>
            <person name="Park H.-J."/>
            <person name="Ramirez L."/>
            <person name="Alfaro M."/>
            <person name="Sun H."/>
            <person name="Tritt A."/>
            <person name="Yoshinaga Y."/>
            <person name="Zwiers L.-H."/>
            <person name="Turgeon B."/>
            <person name="Goodwin S."/>
            <person name="Spatafora J."/>
            <person name="Crous P."/>
            <person name="Grigoriev I."/>
        </authorList>
    </citation>
    <scope>NUCLEOTIDE SEQUENCE</scope>
    <source>
        <strain evidence="9">CBS 279.74</strain>
    </source>
</reference>
<evidence type="ECO:0000256" key="3">
    <source>
        <dbReference type="ARBA" id="ARBA00012983"/>
    </source>
</evidence>
<keyword evidence="10" id="KW-1185">Reference proteome</keyword>
<dbReference type="PANTHER" id="PTHR12521:SF0">
    <property type="entry name" value="ADP-RIBOSE GLYCOHYDROLASE OARD1"/>
    <property type="match status" value="1"/>
</dbReference>
<dbReference type="Proteomes" id="UP000799428">
    <property type="component" value="Unassembled WGS sequence"/>
</dbReference>
<feature type="compositionally biased region" description="Polar residues" evidence="7">
    <location>
        <begin position="49"/>
        <end position="72"/>
    </location>
</feature>
<evidence type="ECO:0000256" key="1">
    <source>
        <dbReference type="ARBA" id="ARBA00002432"/>
    </source>
</evidence>
<evidence type="ECO:0000256" key="4">
    <source>
        <dbReference type="ARBA" id="ARBA00019744"/>
    </source>
</evidence>
<evidence type="ECO:0000256" key="6">
    <source>
        <dbReference type="ARBA" id="ARBA00034427"/>
    </source>
</evidence>
<dbReference type="EMBL" id="MU005771">
    <property type="protein sequence ID" value="KAF2709093.1"/>
    <property type="molecule type" value="Genomic_DNA"/>
</dbReference>
<evidence type="ECO:0000256" key="2">
    <source>
        <dbReference type="ARBA" id="ARBA00006575"/>
    </source>
</evidence>
<proteinExistence type="inferred from homology"/>
<dbReference type="InterPro" id="IPR050892">
    <property type="entry name" value="ADP-ribose_metab_enzymes"/>
</dbReference>
<dbReference type="AlphaFoldDB" id="A0A6G1K8Z6"/>
<dbReference type="InterPro" id="IPR043472">
    <property type="entry name" value="Macro_dom-like"/>
</dbReference>
<feature type="region of interest" description="Disordered" evidence="7">
    <location>
        <begin position="1"/>
        <end position="96"/>
    </location>
</feature>
<dbReference type="SUPFAM" id="SSF52949">
    <property type="entry name" value="Macro domain-like"/>
    <property type="match status" value="1"/>
</dbReference>
<sequence>MPKSQPLSQSKERISNQNSVPAAAGMASLSSSPEGSALLKNSPPDAIQEESTTNPTVESTMSLSKAVSSNTPEAEDRPSISTAEPKDSNTAMPSIPKATRTLTLTTHFGDIFWAPPNTVLIHACNTQGSWGAGIAARFRSIYPEAYATYWRYCVKDHDPKTNPVPTGSCLLIPPCETGAKSRRHWIACLFTSAKYGKAKDKPNAILRNTGPAVKEMLQQVRDAKRDGKEIAGLWMCKINSARFAVPWARTVKVLEDIEVEEGCIGDIQVWGYE</sequence>
<comment type="function">
    <text evidence="1">Highly specific phosphatase involved in the metabolism of ADP-ribose 1''-phosphate (Appr1p) which is produced as a consequence of tRNA splicing.</text>
</comment>
<dbReference type="InterPro" id="IPR002589">
    <property type="entry name" value="Macro_dom"/>
</dbReference>
<dbReference type="Gene3D" id="3.40.220.10">
    <property type="entry name" value="Leucine Aminopeptidase, subunit E, domain 1"/>
    <property type="match status" value="1"/>
</dbReference>
<dbReference type="PANTHER" id="PTHR12521">
    <property type="entry name" value="PROTEIN C6ORF130"/>
    <property type="match status" value="1"/>
</dbReference>
<dbReference type="EC" id="3.1.3.84" evidence="3"/>
<dbReference type="GO" id="GO:0140291">
    <property type="term" value="P:peptidyl-glutamate ADP-deribosylation"/>
    <property type="evidence" value="ECO:0007669"/>
    <property type="project" value="TreeGrafter"/>
</dbReference>
<evidence type="ECO:0000313" key="10">
    <source>
        <dbReference type="Proteomes" id="UP000799428"/>
    </source>
</evidence>
<organism evidence="9 10">
    <name type="scientific">Pleomassaria siparia CBS 279.74</name>
    <dbReference type="NCBI Taxonomy" id="1314801"/>
    <lineage>
        <taxon>Eukaryota</taxon>
        <taxon>Fungi</taxon>
        <taxon>Dikarya</taxon>
        <taxon>Ascomycota</taxon>
        <taxon>Pezizomycotina</taxon>
        <taxon>Dothideomycetes</taxon>
        <taxon>Pleosporomycetidae</taxon>
        <taxon>Pleosporales</taxon>
        <taxon>Pleomassariaceae</taxon>
        <taxon>Pleomassaria</taxon>
    </lineage>
</organism>
<evidence type="ECO:0000259" key="8">
    <source>
        <dbReference type="Pfam" id="PF01661"/>
    </source>
</evidence>
<protein>
    <recommendedName>
        <fullName evidence="4">ADP-ribose 1''-phosphate phosphatase</fullName>
        <ecNumber evidence="3">3.1.3.84</ecNumber>
    </recommendedName>
</protein>
<keyword evidence="5" id="KW-0904">Protein phosphatase</keyword>
<feature type="compositionally biased region" description="Polar residues" evidence="7">
    <location>
        <begin position="1"/>
        <end position="20"/>
    </location>
</feature>